<feature type="compositionally biased region" description="Basic and acidic residues" evidence="1">
    <location>
        <begin position="47"/>
        <end position="59"/>
    </location>
</feature>
<reference evidence="3" key="1">
    <citation type="submission" date="2023-07" db="EMBL/GenBank/DDBJ databases">
        <authorList>
            <person name="Stuckert A."/>
        </authorList>
    </citation>
    <scope>NUCLEOTIDE SEQUENCE</scope>
</reference>
<evidence type="ECO:0000256" key="1">
    <source>
        <dbReference type="SAM" id="MobiDB-lite"/>
    </source>
</evidence>
<keyword evidence="4" id="KW-1185">Reference proteome</keyword>
<feature type="non-terminal residue" evidence="3">
    <location>
        <position position="450"/>
    </location>
</feature>
<accession>A0ABN9LYM4</accession>
<dbReference type="PANTHER" id="PTHR22115:SF1">
    <property type="entry name" value="COILED-COIL DOMAIN-CONTAINING PROTEIN 50"/>
    <property type="match status" value="1"/>
</dbReference>
<dbReference type="PANTHER" id="PTHR22115">
    <property type="entry name" value="C3ORF6 PROTEIN-RELATED"/>
    <property type="match status" value="1"/>
</dbReference>
<sequence>MTVVPFQDIARILQEKEEKRRKKHYPPRSPEDPSYPDHEGHHRGRRKEYVSEYDSPQRHERSKRNRKERGAPKSERSSYYDDDDRKRGRSAEPRSIPRDNSDLQRHENHISKTPAKKDTPGRPPPPRASKHKDFEYENAKEIDCFENLPRRVRSQSHDDLSTKHSGIREHEDRSYSKAPKRGTGGDHENERHRQRTPSPRDERSYRESGHRSKAHRESPPTKPGSGVKNRDTRDAQIARRLQEEEIRVNTEDYKAAQLAQDEELARWLMEKEQQSYRKPKGREKVSDRKRPDERELTSHEHGRPRSRDDQHRSRSRFLQHQMKITVMIMVMIIQTIILITLQNLVHSHIPPIKDPTIDNEKWIPFATDAHKTKETTLLMHRGTDGSIRHLSAPLVTNCAALYGFKQLVKLILHKGSPKSIGKDCILQFCVFQNHQSQHRFHFKSAEYEMK</sequence>
<protein>
    <submittedName>
        <fullName evidence="3">Uncharacterized protein</fullName>
    </submittedName>
</protein>
<feature type="region of interest" description="Disordered" evidence="1">
    <location>
        <begin position="14"/>
        <end position="233"/>
    </location>
</feature>
<feature type="compositionally biased region" description="Basic and acidic residues" evidence="1">
    <location>
        <begin position="282"/>
        <end position="312"/>
    </location>
</feature>
<gene>
    <name evidence="3" type="ORF">RIMI_LOCUS14347637</name>
</gene>
<evidence type="ECO:0000313" key="4">
    <source>
        <dbReference type="Proteomes" id="UP001176940"/>
    </source>
</evidence>
<dbReference type="Proteomes" id="UP001176940">
    <property type="component" value="Unassembled WGS sequence"/>
</dbReference>
<feature type="transmembrane region" description="Helical" evidence="2">
    <location>
        <begin position="324"/>
        <end position="345"/>
    </location>
</feature>
<dbReference type="EMBL" id="CAUEEQ010036839">
    <property type="protein sequence ID" value="CAJ0953523.1"/>
    <property type="molecule type" value="Genomic_DNA"/>
</dbReference>
<feature type="compositionally biased region" description="Basic and acidic residues" evidence="1">
    <location>
        <begin position="155"/>
        <end position="175"/>
    </location>
</feature>
<comment type="caution">
    <text evidence="3">The sequence shown here is derived from an EMBL/GenBank/DDBJ whole genome shotgun (WGS) entry which is preliminary data.</text>
</comment>
<dbReference type="InterPro" id="IPR039303">
    <property type="entry name" value="CCDC50"/>
</dbReference>
<keyword evidence="2" id="KW-1133">Transmembrane helix</keyword>
<feature type="compositionally biased region" description="Basic and acidic residues" evidence="1">
    <location>
        <begin position="29"/>
        <end position="40"/>
    </location>
</feature>
<keyword evidence="2" id="KW-0472">Membrane</keyword>
<evidence type="ECO:0000313" key="3">
    <source>
        <dbReference type="EMBL" id="CAJ0953523.1"/>
    </source>
</evidence>
<feature type="region of interest" description="Disordered" evidence="1">
    <location>
        <begin position="272"/>
        <end position="315"/>
    </location>
</feature>
<organism evidence="3 4">
    <name type="scientific">Ranitomeya imitator</name>
    <name type="common">mimic poison frog</name>
    <dbReference type="NCBI Taxonomy" id="111125"/>
    <lineage>
        <taxon>Eukaryota</taxon>
        <taxon>Metazoa</taxon>
        <taxon>Chordata</taxon>
        <taxon>Craniata</taxon>
        <taxon>Vertebrata</taxon>
        <taxon>Euteleostomi</taxon>
        <taxon>Amphibia</taxon>
        <taxon>Batrachia</taxon>
        <taxon>Anura</taxon>
        <taxon>Neobatrachia</taxon>
        <taxon>Hyloidea</taxon>
        <taxon>Dendrobatidae</taxon>
        <taxon>Dendrobatinae</taxon>
        <taxon>Ranitomeya</taxon>
    </lineage>
</organism>
<keyword evidence="2" id="KW-0812">Transmembrane</keyword>
<feature type="compositionally biased region" description="Basic and acidic residues" evidence="1">
    <location>
        <begin position="198"/>
        <end position="219"/>
    </location>
</feature>
<feature type="compositionally biased region" description="Basic and acidic residues" evidence="1">
    <location>
        <begin position="68"/>
        <end position="120"/>
    </location>
</feature>
<proteinExistence type="predicted"/>
<feature type="compositionally biased region" description="Basic and acidic residues" evidence="1">
    <location>
        <begin position="131"/>
        <end position="143"/>
    </location>
</feature>
<name>A0ABN9LYM4_9NEOB</name>
<evidence type="ECO:0000256" key="2">
    <source>
        <dbReference type="SAM" id="Phobius"/>
    </source>
</evidence>